<dbReference type="OrthoDB" id="9799585at2"/>
<evidence type="ECO:0000313" key="7">
    <source>
        <dbReference type="EMBL" id="SEJ50531.1"/>
    </source>
</evidence>
<feature type="transmembrane region" description="Helical" evidence="6">
    <location>
        <begin position="104"/>
        <end position="124"/>
    </location>
</feature>
<comment type="subcellular location">
    <subcellularLocation>
        <location evidence="1">Membrane</location>
        <topology evidence="1">Multi-pass membrane protein</topology>
    </subcellularLocation>
</comment>
<evidence type="ECO:0000256" key="5">
    <source>
        <dbReference type="SAM" id="MobiDB-lite"/>
    </source>
</evidence>
<dbReference type="GO" id="GO:0016020">
    <property type="term" value="C:membrane"/>
    <property type="evidence" value="ECO:0007669"/>
    <property type="project" value="UniProtKB-SubCell"/>
</dbReference>
<dbReference type="Pfam" id="PF02674">
    <property type="entry name" value="Colicin_V"/>
    <property type="match status" value="1"/>
</dbReference>
<evidence type="ECO:0000256" key="1">
    <source>
        <dbReference type="ARBA" id="ARBA00004141"/>
    </source>
</evidence>
<evidence type="ECO:0000256" key="6">
    <source>
        <dbReference type="SAM" id="Phobius"/>
    </source>
</evidence>
<dbReference type="Proteomes" id="UP000199532">
    <property type="component" value="Unassembled WGS sequence"/>
</dbReference>
<proteinExistence type="predicted"/>
<dbReference type="AlphaFoldDB" id="A0A1H6ZAM1"/>
<sequence>MKLLDILILIPLLWGALHGYRKGLLIEIIGIAGLVVAMILGFKFLGLGMEVLTPYFSDGTARKILPYIGFSAVFFPTIFLLNQFGYRIRRSLRYSILGTFDSFAGAMVGIFTWVFGISVFFWLVNTIGVKIPEHRTNDTWLYPLVIPVAPNVITKALTLMPEGSELIKDWKSEYLDEDKKDSDDEYSEDEEPEPENKNEKSKRMSE</sequence>
<dbReference type="EMBL" id="FNXY01000008">
    <property type="protein sequence ID" value="SEJ50531.1"/>
    <property type="molecule type" value="Genomic_DNA"/>
</dbReference>
<organism evidence="7 8">
    <name type="scientific">Dyadobacter koreensis</name>
    <dbReference type="NCBI Taxonomy" id="408657"/>
    <lineage>
        <taxon>Bacteria</taxon>
        <taxon>Pseudomonadati</taxon>
        <taxon>Bacteroidota</taxon>
        <taxon>Cytophagia</taxon>
        <taxon>Cytophagales</taxon>
        <taxon>Spirosomataceae</taxon>
        <taxon>Dyadobacter</taxon>
    </lineage>
</organism>
<dbReference type="GO" id="GO:0009403">
    <property type="term" value="P:toxin biosynthetic process"/>
    <property type="evidence" value="ECO:0007669"/>
    <property type="project" value="InterPro"/>
</dbReference>
<accession>A0A1H6ZAM1</accession>
<evidence type="ECO:0000256" key="3">
    <source>
        <dbReference type="ARBA" id="ARBA00022989"/>
    </source>
</evidence>
<feature type="compositionally biased region" description="Basic and acidic residues" evidence="5">
    <location>
        <begin position="194"/>
        <end position="206"/>
    </location>
</feature>
<name>A0A1H6ZAM1_9BACT</name>
<feature type="transmembrane region" description="Helical" evidence="6">
    <location>
        <begin position="64"/>
        <end position="84"/>
    </location>
</feature>
<keyword evidence="8" id="KW-1185">Reference proteome</keyword>
<evidence type="ECO:0000313" key="8">
    <source>
        <dbReference type="Proteomes" id="UP000199532"/>
    </source>
</evidence>
<keyword evidence="2 6" id="KW-0812">Transmembrane</keyword>
<feature type="compositionally biased region" description="Acidic residues" evidence="5">
    <location>
        <begin position="183"/>
        <end position="193"/>
    </location>
</feature>
<dbReference type="STRING" id="408657.SAMN04487995_5068"/>
<feature type="transmembrane region" description="Helical" evidence="6">
    <location>
        <begin position="29"/>
        <end position="52"/>
    </location>
</feature>
<gene>
    <name evidence="7" type="ORF">SAMN04487995_5068</name>
</gene>
<dbReference type="PANTHER" id="PTHR37306:SF1">
    <property type="entry name" value="COLICIN V PRODUCTION PROTEIN"/>
    <property type="match status" value="1"/>
</dbReference>
<evidence type="ECO:0000256" key="2">
    <source>
        <dbReference type="ARBA" id="ARBA00022692"/>
    </source>
</evidence>
<protein>
    <submittedName>
        <fullName evidence="7">Membrane protein required for colicin V production</fullName>
    </submittedName>
</protein>
<dbReference type="RefSeq" id="WP_090339712.1">
    <property type="nucleotide sequence ID" value="NZ_FNXY01000008.1"/>
</dbReference>
<feature type="region of interest" description="Disordered" evidence="5">
    <location>
        <begin position="177"/>
        <end position="206"/>
    </location>
</feature>
<dbReference type="InterPro" id="IPR003825">
    <property type="entry name" value="Colicin-V_CvpA"/>
</dbReference>
<keyword evidence="3 6" id="KW-1133">Transmembrane helix</keyword>
<reference evidence="7 8" key="1">
    <citation type="submission" date="2016-10" db="EMBL/GenBank/DDBJ databases">
        <authorList>
            <person name="de Groot N.N."/>
        </authorList>
    </citation>
    <scope>NUCLEOTIDE SEQUENCE [LARGE SCALE GENOMIC DNA]</scope>
    <source>
        <strain evidence="7 8">DSM 19938</strain>
    </source>
</reference>
<dbReference type="PANTHER" id="PTHR37306">
    <property type="entry name" value="COLICIN V PRODUCTION PROTEIN"/>
    <property type="match status" value="1"/>
</dbReference>
<evidence type="ECO:0000256" key="4">
    <source>
        <dbReference type="ARBA" id="ARBA00023136"/>
    </source>
</evidence>
<keyword evidence="4 6" id="KW-0472">Membrane</keyword>